<accession>A0A388TFG2</accession>
<gene>
    <name evidence="1" type="ORF">NO2_0414</name>
</gene>
<name>A0A388TFG2_9BACT</name>
<organism evidence="1 2">
    <name type="scientific">Candidatus Termititenax persephonae</name>
    <dbReference type="NCBI Taxonomy" id="2218525"/>
    <lineage>
        <taxon>Bacteria</taxon>
        <taxon>Bacillati</taxon>
        <taxon>Candidatus Margulisiibacteriota</taxon>
        <taxon>Candidatus Termititenacia</taxon>
        <taxon>Candidatus Termititenacales</taxon>
        <taxon>Candidatus Termititenacaceae</taxon>
        <taxon>Candidatus Termititenax</taxon>
    </lineage>
</organism>
<dbReference type="AlphaFoldDB" id="A0A388TFG2"/>
<sequence length="306" mass="34914">MIFLPNETKEMRMYSEHEYAFNPEDFWVYQYNAPRIYDSYSQLEEGYAMTDLDDTAYQNNILFKGDGAVITGHFSEPTPVNSLILGNCNGHSCQLSLSGQGGTEDLWGGVTELLTENNQYLLAENGYRLAADGDNPELPISRQLAPGQSQPSSLDQKLWIYHNLTTFLATDFSLTIYGSEPVSLCYLYIGMRTGLPRPETISAQMDINSTYSRNAYGQVSGMRQRSFRSVAASYPLMDDRQRRIVEEYVNNVQTCEPHVINPMHHKQEYIQPMYCTLAANKLGNQKNKNLRGWWWEGNDLSWSEAE</sequence>
<evidence type="ECO:0000313" key="2">
    <source>
        <dbReference type="Proteomes" id="UP000275925"/>
    </source>
</evidence>
<comment type="caution">
    <text evidence="1">The sequence shown here is derived from an EMBL/GenBank/DDBJ whole genome shotgun (WGS) entry which is preliminary data.</text>
</comment>
<dbReference type="Proteomes" id="UP000275925">
    <property type="component" value="Unassembled WGS sequence"/>
</dbReference>
<evidence type="ECO:0000313" key="1">
    <source>
        <dbReference type="EMBL" id="GBR75777.1"/>
    </source>
</evidence>
<keyword evidence="2" id="KW-1185">Reference proteome</keyword>
<proteinExistence type="predicted"/>
<protein>
    <submittedName>
        <fullName evidence="1">Uncharacterized protein</fullName>
    </submittedName>
</protein>
<reference evidence="1 2" key="1">
    <citation type="journal article" date="2019" name="ISME J.">
        <title>Genome analyses of uncultured TG2/ZB3 bacteria in 'Margulisbacteria' specifically attached to ectosymbiotic spirochetes of protists in the termite gut.</title>
        <authorList>
            <person name="Utami Y.D."/>
            <person name="Kuwahara H."/>
            <person name="Igai K."/>
            <person name="Murakami T."/>
            <person name="Sugaya K."/>
            <person name="Morikawa T."/>
            <person name="Nagura Y."/>
            <person name="Yuki M."/>
            <person name="Deevong P."/>
            <person name="Inoue T."/>
            <person name="Kihara K."/>
            <person name="Lo N."/>
            <person name="Yamada A."/>
            <person name="Ohkuma M."/>
            <person name="Hongoh Y."/>
        </authorList>
    </citation>
    <scope>NUCLEOTIDE SEQUENCE [LARGE SCALE GENOMIC DNA]</scope>
    <source>
        <strain evidence="1">NkOx7-02</strain>
    </source>
</reference>
<dbReference type="EMBL" id="BGZO01000007">
    <property type="protein sequence ID" value="GBR75777.1"/>
    <property type="molecule type" value="Genomic_DNA"/>
</dbReference>